<name>A0ABV2HPB1_9HYPH</name>
<sequence length="67" mass="7597">MKKGPLQKAFLNSQSASQSGHQALSGEMMKRAHRESSGFATRWRSWPINCRTWTACNASTWPTQSFH</sequence>
<gene>
    <name evidence="2" type="ORF">ABID26_001824</name>
</gene>
<evidence type="ECO:0000313" key="3">
    <source>
        <dbReference type="Proteomes" id="UP001549036"/>
    </source>
</evidence>
<organism evidence="2 3">
    <name type="scientific">Mesorhizobium shonense</name>
    <dbReference type="NCBI Taxonomy" id="1209948"/>
    <lineage>
        <taxon>Bacteria</taxon>
        <taxon>Pseudomonadati</taxon>
        <taxon>Pseudomonadota</taxon>
        <taxon>Alphaproteobacteria</taxon>
        <taxon>Hyphomicrobiales</taxon>
        <taxon>Phyllobacteriaceae</taxon>
        <taxon>Mesorhizobium</taxon>
    </lineage>
</organism>
<feature type="compositionally biased region" description="Polar residues" evidence="1">
    <location>
        <begin position="10"/>
        <end position="22"/>
    </location>
</feature>
<accession>A0ABV2HPB1</accession>
<keyword evidence="3" id="KW-1185">Reference proteome</keyword>
<evidence type="ECO:0000313" key="2">
    <source>
        <dbReference type="EMBL" id="MET3592440.1"/>
    </source>
</evidence>
<protein>
    <submittedName>
        <fullName evidence="2">Uncharacterized protein</fullName>
    </submittedName>
</protein>
<reference evidence="2 3" key="1">
    <citation type="submission" date="2024-06" db="EMBL/GenBank/DDBJ databases">
        <title>Genomic Encyclopedia of Type Strains, Phase IV (KMG-IV): sequencing the most valuable type-strain genomes for metagenomic binning, comparative biology and taxonomic classification.</title>
        <authorList>
            <person name="Goeker M."/>
        </authorList>
    </citation>
    <scope>NUCLEOTIDE SEQUENCE [LARGE SCALE GENOMIC DNA]</scope>
    <source>
        <strain evidence="2 3">DSM 29846</strain>
    </source>
</reference>
<evidence type="ECO:0000256" key="1">
    <source>
        <dbReference type="SAM" id="MobiDB-lite"/>
    </source>
</evidence>
<feature type="region of interest" description="Disordered" evidence="1">
    <location>
        <begin position="1"/>
        <end position="31"/>
    </location>
</feature>
<comment type="caution">
    <text evidence="2">The sequence shown here is derived from an EMBL/GenBank/DDBJ whole genome shotgun (WGS) entry which is preliminary data.</text>
</comment>
<proteinExistence type="predicted"/>
<dbReference type="EMBL" id="JBEPLM010000002">
    <property type="protein sequence ID" value="MET3592440.1"/>
    <property type="molecule type" value="Genomic_DNA"/>
</dbReference>
<dbReference type="Proteomes" id="UP001549036">
    <property type="component" value="Unassembled WGS sequence"/>
</dbReference>